<dbReference type="AlphaFoldDB" id="A0A9W8H6Y7"/>
<sequence>MELEMHANTSVDAMLELIHKLPNLIRLDVFSVTLSDIQGDISIPGPDEDHLVGPFSSKIKTMQIAASLGEPAPELLAPVAKYLLLRIPTMARFCSIRLKMRQFAEFADAYSKRYPHLASVNYLLNDYDDN</sequence>
<organism evidence="1 2">
    <name type="scientific">Coemansia javaensis</name>
    <dbReference type="NCBI Taxonomy" id="2761396"/>
    <lineage>
        <taxon>Eukaryota</taxon>
        <taxon>Fungi</taxon>
        <taxon>Fungi incertae sedis</taxon>
        <taxon>Zoopagomycota</taxon>
        <taxon>Kickxellomycotina</taxon>
        <taxon>Kickxellomycetes</taxon>
        <taxon>Kickxellales</taxon>
        <taxon>Kickxellaceae</taxon>
        <taxon>Coemansia</taxon>
    </lineage>
</organism>
<name>A0A9W8H6Y7_9FUNG</name>
<proteinExistence type="predicted"/>
<gene>
    <name evidence="1" type="ORF">H4R18_004771</name>
</gene>
<protein>
    <submittedName>
        <fullName evidence="1">Uncharacterized protein</fullName>
    </submittedName>
</protein>
<evidence type="ECO:0000313" key="2">
    <source>
        <dbReference type="Proteomes" id="UP001140217"/>
    </source>
</evidence>
<dbReference type="OrthoDB" id="5698203at2759"/>
<dbReference type="Proteomes" id="UP001140217">
    <property type="component" value="Unassembled WGS sequence"/>
</dbReference>
<keyword evidence="2" id="KW-1185">Reference proteome</keyword>
<evidence type="ECO:0000313" key="1">
    <source>
        <dbReference type="EMBL" id="KAJ2778179.1"/>
    </source>
</evidence>
<dbReference type="EMBL" id="JANBUL010000245">
    <property type="protein sequence ID" value="KAJ2778179.1"/>
    <property type="molecule type" value="Genomic_DNA"/>
</dbReference>
<reference evidence="1" key="1">
    <citation type="submission" date="2022-07" db="EMBL/GenBank/DDBJ databases">
        <title>Phylogenomic reconstructions and comparative analyses of Kickxellomycotina fungi.</title>
        <authorList>
            <person name="Reynolds N.K."/>
            <person name="Stajich J.E."/>
            <person name="Barry K."/>
            <person name="Grigoriev I.V."/>
            <person name="Crous P."/>
            <person name="Smith M.E."/>
        </authorList>
    </citation>
    <scope>NUCLEOTIDE SEQUENCE</scope>
    <source>
        <strain evidence="1">NBRC 105414</strain>
    </source>
</reference>
<comment type="caution">
    <text evidence="1">The sequence shown here is derived from an EMBL/GenBank/DDBJ whole genome shotgun (WGS) entry which is preliminary data.</text>
</comment>
<accession>A0A9W8H6Y7</accession>